<sequence length="313" mass="32145">MVDSLSLAGKTAIVTGAGAGLGRAEALALAEAGAAVVVNDMGAAAHDVVDEIKAAGGQALAVTGDVSDWSLGGRMIEEAVSNFGSMDILVNNAGILRDKMIFNLSESDWDDVIRVHLKGHAATSHAAAVHWRQASKDADGPIYGRVINTSSEAFLFGSAGQPNYSAAKAGITALTLSTAAGLSRYGVRANAICPRARTAMTAEAFGTENNTGAQGLDPLAPERVGTLVRYLASPASDEINGQVFVVYGKMVALMAAPQVENRFDAAGSAFSVEELAGQMTPYFSGRGPYETYAAYSVAGLEKVALATDTPAGV</sequence>
<dbReference type="InterPro" id="IPR002347">
    <property type="entry name" value="SDR_fam"/>
</dbReference>
<gene>
    <name evidence="5" type="ORF">ABEU20_001439</name>
</gene>
<dbReference type="InterPro" id="IPR036291">
    <property type="entry name" value="NAD(P)-bd_dom_sf"/>
</dbReference>
<evidence type="ECO:0000313" key="6">
    <source>
        <dbReference type="Proteomes" id="UP001629745"/>
    </source>
</evidence>
<proteinExistence type="inferred from homology"/>
<protein>
    <submittedName>
        <fullName evidence="5">3-oxoacyl-ACP reductase</fullName>
    </submittedName>
</protein>
<accession>A0ABW9FDQ4</accession>
<dbReference type="PRINTS" id="PR00081">
    <property type="entry name" value="GDHRDH"/>
</dbReference>
<dbReference type="InterPro" id="IPR051687">
    <property type="entry name" value="Peroxisomal_Beta-Oxidation"/>
</dbReference>
<comment type="caution">
    <text evidence="5">The sequence shown here is derived from an EMBL/GenBank/DDBJ whole genome shotgun (WGS) entry which is preliminary data.</text>
</comment>
<dbReference type="SMART" id="SM00822">
    <property type="entry name" value="PKS_KR"/>
    <property type="match status" value="1"/>
</dbReference>
<evidence type="ECO:0000256" key="1">
    <source>
        <dbReference type="ARBA" id="ARBA00006484"/>
    </source>
</evidence>
<evidence type="ECO:0000259" key="4">
    <source>
        <dbReference type="SMART" id="SM00822"/>
    </source>
</evidence>
<dbReference type="NCBIfam" id="NF005862">
    <property type="entry name" value="PRK07792.1"/>
    <property type="match status" value="1"/>
</dbReference>
<dbReference type="Pfam" id="PF00106">
    <property type="entry name" value="adh_short"/>
    <property type="match status" value="1"/>
</dbReference>
<keyword evidence="2" id="KW-0560">Oxidoreductase</keyword>
<keyword evidence="6" id="KW-1185">Reference proteome</keyword>
<evidence type="ECO:0000313" key="5">
    <source>
        <dbReference type="EMBL" id="MFM1722880.1"/>
    </source>
</evidence>
<dbReference type="Proteomes" id="UP001629745">
    <property type="component" value="Unassembled WGS sequence"/>
</dbReference>
<dbReference type="PRINTS" id="PR00080">
    <property type="entry name" value="SDRFAMILY"/>
</dbReference>
<reference evidence="5 6" key="1">
    <citation type="submission" date="2023-11" db="EMBL/GenBank/DDBJ databases">
        <authorList>
            <person name="Val-Calvo J."/>
            <person name="Scortti M."/>
            <person name="Vazquez-Boland J."/>
        </authorList>
    </citation>
    <scope>NUCLEOTIDE SEQUENCE [LARGE SCALE GENOMIC DNA]</scope>
    <source>
        <strain evidence="5 6">PAM 2766</strain>
    </source>
</reference>
<name>A0ABW9FDQ4_9NOCA</name>
<dbReference type="Gene3D" id="3.40.50.720">
    <property type="entry name" value="NAD(P)-binding Rossmann-like Domain"/>
    <property type="match status" value="1"/>
</dbReference>
<comment type="similarity">
    <text evidence="1 3">Belongs to the short-chain dehydrogenases/reductases (SDR) family.</text>
</comment>
<dbReference type="InterPro" id="IPR020904">
    <property type="entry name" value="Sc_DH/Rdtase_CS"/>
</dbReference>
<dbReference type="SUPFAM" id="SSF51735">
    <property type="entry name" value="NAD(P)-binding Rossmann-fold domains"/>
    <property type="match status" value="1"/>
</dbReference>
<evidence type="ECO:0000256" key="2">
    <source>
        <dbReference type="ARBA" id="ARBA00023002"/>
    </source>
</evidence>
<dbReference type="RefSeq" id="WP_420163457.1">
    <property type="nucleotide sequence ID" value="NZ_JBDLNV010000002.1"/>
</dbReference>
<dbReference type="EMBL" id="JBDLNV010000002">
    <property type="protein sequence ID" value="MFM1722880.1"/>
    <property type="molecule type" value="Genomic_DNA"/>
</dbReference>
<dbReference type="PROSITE" id="PS00061">
    <property type="entry name" value="ADH_SHORT"/>
    <property type="match status" value="1"/>
</dbReference>
<dbReference type="InterPro" id="IPR057326">
    <property type="entry name" value="KR_dom"/>
</dbReference>
<evidence type="ECO:0000256" key="3">
    <source>
        <dbReference type="RuleBase" id="RU000363"/>
    </source>
</evidence>
<organism evidence="5 6">
    <name type="scientific">Rhodococcus parequi</name>
    <dbReference type="NCBI Taxonomy" id="3137122"/>
    <lineage>
        <taxon>Bacteria</taxon>
        <taxon>Bacillati</taxon>
        <taxon>Actinomycetota</taxon>
        <taxon>Actinomycetes</taxon>
        <taxon>Mycobacteriales</taxon>
        <taxon>Nocardiaceae</taxon>
        <taxon>Rhodococcus</taxon>
    </lineage>
</organism>
<dbReference type="PANTHER" id="PTHR45024">
    <property type="entry name" value="DEHYDROGENASES, SHORT CHAIN"/>
    <property type="match status" value="1"/>
</dbReference>
<dbReference type="PANTHER" id="PTHR45024:SF2">
    <property type="entry name" value="SCP2 DOMAIN-CONTAINING PROTEIN"/>
    <property type="match status" value="1"/>
</dbReference>
<feature type="domain" description="Ketoreductase" evidence="4">
    <location>
        <begin position="10"/>
        <end position="224"/>
    </location>
</feature>